<keyword evidence="2" id="KW-0479">Metal-binding</keyword>
<evidence type="ECO:0000313" key="5">
    <source>
        <dbReference type="Proteomes" id="UP001500713"/>
    </source>
</evidence>
<feature type="binding site" evidence="2">
    <location>
        <position position="35"/>
    </location>
    <ligand>
        <name>Mg(2+)</name>
        <dbReference type="ChEBI" id="CHEBI:18420"/>
    </ligand>
</feature>
<gene>
    <name evidence="4" type="ORF">GCM10009096_22170</name>
</gene>
<feature type="binding site" evidence="2">
    <location>
        <position position="222"/>
    </location>
    <ligand>
        <name>Mg(2+)</name>
        <dbReference type="ChEBI" id="CHEBI:18420"/>
    </ligand>
</feature>
<evidence type="ECO:0000256" key="2">
    <source>
        <dbReference type="HAMAP-Rule" id="MF_01139"/>
    </source>
</evidence>
<evidence type="ECO:0000313" key="4">
    <source>
        <dbReference type="EMBL" id="GAA0479771.1"/>
    </source>
</evidence>
<feature type="binding site" evidence="2">
    <location>
        <position position="52"/>
    </location>
    <ligand>
        <name>substrate</name>
    </ligand>
</feature>
<dbReference type="PROSITE" id="PS01066">
    <property type="entry name" value="UPP_SYNTHASE"/>
    <property type="match status" value="1"/>
</dbReference>
<feature type="binding site" evidence="2">
    <location>
        <position position="40"/>
    </location>
    <ligand>
        <name>substrate</name>
    </ligand>
</feature>
<dbReference type="InterPro" id="IPR001441">
    <property type="entry name" value="UPP_synth-like"/>
</dbReference>
<keyword evidence="1 2" id="KW-0808">Transferase</keyword>
<comment type="subunit">
    <text evidence="2">Homodimer.</text>
</comment>
<dbReference type="PANTHER" id="PTHR10291:SF0">
    <property type="entry name" value="DEHYDRODOLICHYL DIPHOSPHATE SYNTHASE 2"/>
    <property type="match status" value="1"/>
</dbReference>
<name>A0ABP3KK13_9SPHN</name>
<feature type="active site" evidence="2">
    <location>
        <position position="35"/>
    </location>
</feature>
<comment type="function">
    <text evidence="2">Catalyzes the condensation of isopentenyl diphosphate (IPP) with allylic pyrophosphates generating different type of terpenoids.</text>
</comment>
<dbReference type="GO" id="GO:0016740">
    <property type="term" value="F:transferase activity"/>
    <property type="evidence" value="ECO:0007669"/>
    <property type="project" value="UniProtKB-KW"/>
</dbReference>
<feature type="binding site" evidence="2">
    <location>
        <position position="86"/>
    </location>
    <ligand>
        <name>substrate</name>
    </ligand>
</feature>
<feature type="binding site" evidence="2">
    <location>
        <begin position="209"/>
        <end position="211"/>
    </location>
    <ligand>
        <name>substrate</name>
    </ligand>
</feature>
<dbReference type="EMBL" id="BAAAEM010000003">
    <property type="protein sequence ID" value="GAA0479771.1"/>
    <property type="molecule type" value="Genomic_DNA"/>
</dbReference>
<dbReference type="InterPro" id="IPR036424">
    <property type="entry name" value="UPP_synth-like_sf"/>
</dbReference>
<dbReference type="NCBIfam" id="TIGR00055">
    <property type="entry name" value="uppS"/>
    <property type="match status" value="1"/>
</dbReference>
<feature type="active site" description="Proton acceptor" evidence="2">
    <location>
        <position position="83"/>
    </location>
</feature>
<dbReference type="EC" id="2.5.1.-" evidence="2"/>
<dbReference type="PANTHER" id="PTHR10291">
    <property type="entry name" value="DEHYDRODOLICHYL DIPHOSPHATE SYNTHASE FAMILY MEMBER"/>
    <property type="match status" value="1"/>
</dbReference>
<dbReference type="Pfam" id="PF01255">
    <property type="entry name" value="Prenyltransf"/>
    <property type="match status" value="1"/>
</dbReference>
<keyword evidence="5" id="KW-1185">Reference proteome</keyword>
<feature type="binding site" evidence="2">
    <location>
        <begin position="36"/>
        <end position="39"/>
    </location>
    <ligand>
        <name>substrate</name>
    </ligand>
</feature>
<dbReference type="InterPro" id="IPR018520">
    <property type="entry name" value="UPP_synth-like_CS"/>
</dbReference>
<feature type="binding site" evidence="2">
    <location>
        <position position="84"/>
    </location>
    <ligand>
        <name>substrate</name>
    </ligand>
</feature>
<evidence type="ECO:0000256" key="3">
    <source>
        <dbReference type="SAM" id="MobiDB-lite"/>
    </source>
</evidence>
<dbReference type="NCBIfam" id="NF011408">
    <property type="entry name" value="PRK14834.1"/>
    <property type="match status" value="1"/>
</dbReference>
<dbReference type="Proteomes" id="UP001500713">
    <property type="component" value="Unassembled WGS sequence"/>
</dbReference>
<feature type="binding site" evidence="2">
    <location>
        <position position="203"/>
    </location>
    <ligand>
        <name>substrate</name>
    </ligand>
</feature>
<sequence>MRLMPTKKGSTDPKSDAGQIADPTHGARHIAIIMDGNGRWAKKKHLPRALGHKKGVEAVRDIVRVAGEMGIEAMTLYAFSSENWSRPEDEITDLMGLLRQYIQSDIDEFDENGIRLKVIGNYKALDDDIVDLIDNALERTANNDRMTLAIALNYGAQDEMVRAVKSIAESVNQGSMDPQEIGADHISDALDTAGMPPLDLLIRTSGELRLSNFLLWQSAYSELYFTDTLWPDFDKRELQRALKSFGDRDRRFGGR</sequence>
<protein>
    <recommendedName>
        <fullName evidence="2">Isoprenyl transferase</fullName>
        <ecNumber evidence="2">2.5.1.-</ecNumber>
    </recommendedName>
</protein>
<accession>A0ABP3KK13</accession>
<feature type="binding site" evidence="2">
    <location>
        <begin position="80"/>
        <end position="82"/>
    </location>
    <ligand>
        <name>substrate</name>
    </ligand>
</feature>
<dbReference type="NCBIfam" id="NF011405">
    <property type="entry name" value="PRK14830.1"/>
    <property type="match status" value="1"/>
</dbReference>
<comment type="cofactor">
    <cofactor evidence="2">
        <name>Mg(2+)</name>
        <dbReference type="ChEBI" id="CHEBI:18420"/>
    </cofactor>
    <text evidence="2">Binds 2 magnesium ions per subunit.</text>
</comment>
<comment type="similarity">
    <text evidence="2">Belongs to the UPP synthase family.</text>
</comment>
<reference evidence="5" key="1">
    <citation type="journal article" date="2019" name="Int. J. Syst. Evol. Microbiol.">
        <title>The Global Catalogue of Microorganisms (GCM) 10K type strain sequencing project: providing services to taxonomists for standard genome sequencing and annotation.</title>
        <authorList>
            <consortium name="The Broad Institute Genomics Platform"/>
            <consortium name="The Broad Institute Genome Sequencing Center for Infectious Disease"/>
            <person name="Wu L."/>
            <person name="Ma J."/>
        </authorList>
    </citation>
    <scope>NUCLEOTIDE SEQUENCE [LARGE SCALE GENOMIC DNA]</scope>
    <source>
        <strain evidence="5">JCM 14162</strain>
    </source>
</reference>
<feature type="region of interest" description="Disordered" evidence="3">
    <location>
        <begin position="1"/>
        <end position="22"/>
    </location>
</feature>
<keyword evidence="2" id="KW-0460">Magnesium</keyword>
<organism evidence="4 5">
    <name type="scientific">Parasphingorhabdus litoris</name>
    <dbReference type="NCBI Taxonomy" id="394733"/>
    <lineage>
        <taxon>Bacteria</taxon>
        <taxon>Pseudomonadati</taxon>
        <taxon>Pseudomonadota</taxon>
        <taxon>Alphaproteobacteria</taxon>
        <taxon>Sphingomonadales</taxon>
        <taxon>Sphingomonadaceae</taxon>
        <taxon>Parasphingorhabdus</taxon>
    </lineage>
</organism>
<dbReference type="HAMAP" id="MF_01139">
    <property type="entry name" value="ISPT"/>
    <property type="match status" value="1"/>
</dbReference>
<feature type="binding site" evidence="2">
    <location>
        <position position="48"/>
    </location>
    <ligand>
        <name>substrate</name>
    </ligand>
</feature>
<dbReference type="Gene3D" id="3.40.1180.10">
    <property type="entry name" value="Decaprenyl diphosphate synthase-like"/>
    <property type="match status" value="1"/>
</dbReference>
<dbReference type="SUPFAM" id="SSF64005">
    <property type="entry name" value="Undecaprenyl diphosphate synthase"/>
    <property type="match status" value="1"/>
</dbReference>
<evidence type="ECO:0000256" key="1">
    <source>
        <dbReference type="ARBA" id="ARBA00022679"/>
    </source>
</evidence>
<comment type="caution">
    <text evidence="4">The sequence shown here is derived from an EMBL/GenBank/DDBJ whole genome shotgun (WGS) entry which is preliminary data.</text>
</comment>
<dbReference type="CDD" id="cd00475">
    <property type="entry name" value="Cis_IPPS"/>
    <property type="match status" value="1"/>
</dbReference>
<proteinExistence type="inferred from homology"/>